<reference evidence="4" key="1">
    <citation type="submission" date="2015-09" db="EMBL/GenBank/DDBJ databases">
        <authorList>
            <consortium name="Pathogen Informatics"/>
        </authorList>
    </citation>
    <scope>NUCLEOTIDE SEQUENCE [LARGE SCALE GENOMIC DNA]</scope>
    <source>
        <strain evidence="4">Lake Konstanz</strain>
    </source>
</reference>
<dbReference type="Gene3D" id="1.10.287.110">
    <property type="entry name" value="DnaJ domain"/>
    <property type="match status" value="1"/>
</dbReference>
<dbReference type="PROSITE" id="PS50076">
    <property type="entry name" value="DNAJ_2"/>
    <property type="match status" value="1"/>
</dbReference>
<dbReference type="Pfam" id="PF00226">
    <property type="entry name" value="DnaJ"/>
    <property type="match status" value="1"/>
</dbReference>
<gene>
    <name evidence="3" type="ORF">BSAL_22225</name>
</gene>
<evidence type="ECO:0000313" key="3">
    <source>
        <dbReference type="EMBL" id="CUG89593.1"/>
    </source>
</evidence>
<dbReference type="AlphaFoldDB" id="A0A0S4JM78"/>
<feature type="compositionally biased region" description="Basic and acidic residues" evidence="1">
    <location>
        <begin position="66"/>
        <end position="89"/>
    </location>
</feature>
<evidence type="ECO:0000259" key="2">
    <source>
        <dbReference type="PROSITE" id="PS50076"/>
    </source>
</evidence>
<dbReference type="CDD" id="cd06257">
    <property type="entry name" value="DnaJ"/>
    <property type="match status" value="1"/>
</dbReference>
<feature type="compositionally biased region" description="Low complexity" evidence="1">
    <location>
        <begin position="48"/>
        <end position="61"/>
    </location>
</feature>
<dbReference type="EMBL" id="CYKH01001751">
    <property type="protein sequence ID" value="CUG89593.1"/>
    <property type="molecule type" value="Genomic_DNA"/>
</dbReference>
<dbReference type="OMA" id="WARQEND"/>
<evidence type="ECO:0000313" key="4">
    <source>
        <dbReference type="Proteomes" id="UP000051952"/>
    </source>
</evidence>
<dbReference type="OrthoDB" id="445556at2759"/>
<proteinExistence type="predicted"/>
<dbReference type="VEuPathDB" id="TriTrypDB:BSAL_22225"/>
<sequence>MPDIKIRYRELARQYHPDMPSGNPNLFREVTAAYNIIKAEAKLGKRPSSQNSSERTSSSSSTAKQQPHDFHKNHREHQEAEETLKREGSRGQRFYKQNQYYVLDALWGGNGWEYAATFSALFALGVWSADVMWFSRSPGHYKVQGLENLSREQQQPAERFIPLPPIGEATAAESGTMLSRKSPQYLRLPLKQQLAASRNQQFSTLRDFLFEYDLEGADVRRATVSRFPVERVEEVSILKQCPHFRSFHSESSELSYSRSVVDGLVDALDATPWAAPDAGNAAVIVANALASVVTVSPNAAKWTIVEYRDNDANNATTECLFALRNNKFLPKTGKSPAVASITPSKTTATIVPMVQRIIISGSSQLQYPDSPERTAAALAHKKSSTGAGVTGGVVQMKDNPSFTR</sequence>
<accession>A0A0S4JM78</accession>
<protein>
    <submittedName>
        <fullName evidence="3">DNA-J protein, putative</fullName>
    </submittedName>
</protein>
<dbReference type="InterPro" id="IPR036869">
    <property type="entry name" value="J_dom_sf"/>
</dbReference>
<feature type="domain" description="J" evidence="2">
    <location>
        <begin position="1"/>
        <end position="52"/>
    </location>
</feature>
<keyword evidence="4" id="KW-1185">Reference proteome</keyword>
<evidence type="ECO:0000256" key="1">
    <source>
        <dbReference type="SAM" id="MobiDB-lite"/>
    </source>
</evidence>
<feature type="region of interest" description="Disordered" evidence="1">
    <location>
        <begin position="41"/>
        <end position="89"/>
    </location>
</feature>
<dbReference type="SUPFAM" id="SSF46565">
    <property type="entry name" value="Chaperone J-domain"/>
    <property type="match status" value="1"/>
</dbReference>
<organism evidence="3 4">
    <name type="scientific">Bodo saltans</name>
    <name type="common">Flagellated protozoan</name>
    <dbReference type="NCBI Taxonomy" id="75058"/>
    <lineage>
        <taxon>Eukaryota</taxon>
        <taxon>Discoba</taxon>
        <taxon>Euglenozoa</taxon>
        <taxon>Kinetoplastea</taxon>
        <taxon>Metakinetoplastina</taxon>
        <taxon>Eubodonida</taxon>
        <taxon>Bodonidae</taxon>
        <taxon>Bodo</taxon>
    </lineage>
</organism>
<dbReference type="InterPro" id="IPR001623">
    <property type="entry name" value="DnaJ_domain"/>
</dbReference>
<dbReference type="Proteomes" id="UP000051952">
    <property type="component" value="Unassembled WGS sequence"/>
</dbReference>
<name>A0A0S4JM78_BODSA</name>